<comment type="caution">
    <text evidence="3">The sequence shown here is derived from an EMBL/GenBank/DDBJ whole genome shotgun (WGS) entry which is preliminary data.</text>
</comment>
<keyword evidence="4" id="KW-1185">Reference proteome</keyword>
<dbReference type="PATRIC" id="fig|2064.6.peg.1628"/>
<keyword evidence="1" id="KW-0472">Membrane</keyword>
<gene>
    <name evidence="3" type="ORF">TR51_07475</name>
</gene>
<feature type="transmembrane region" description="Helical" evidence="1">
    <location>
        <begin position="16"/>
        <end position="35"/>
    </location>
</feature>
<dbReference type="AlphaFoldDB" id="A0A0D0Q7U0"/>
<evidence type="ECO:0000313" key="3">
    <source>
        <dbReference type="EMBL" id="KIQ67163.1"/>
    </source>
</evidence>
<evidence type="ECO:0000256" key="1">
    <source>
        <dbReference type="SAM" id="Phobius"/>
    </source>
</evidence>
<dbReference type="EMBL" id="JXZB01000001">
    <property type="protein sequence ID" value="KIQ67163.1"/>
    <property type="molecule type" value="Genomic_DNA"/>
</dbReference>
<dbReference type="Proteomes" id="UP000032066">
    <property type="component" value="Unassembled WGS sequence"/>
</dbReference>
<dbReference type="RefSeq" id="WP_043909043.1">
    <property type="nucleotide sequence ID" value="NZ_JXZB01000001.1"/>
</dbReference>
<dbReference type="OrthoDB" id="3748887at2"/>
<feature type="domain" description="SHOCT" evidence="2">
    <location>
        <begin position="53"/>
        <end position="79"/>
    </location>
</feature>
<sequence>MVELLADGYGHWPGPWVLVFPFFWLLVVVLVVLVLRRAVWRRRGWCGGHTEHAPLAVLGRRYAQGEIDADEYRERRAVLTEGQDTPGVKR</sequence>
<organism evidence="3 4">
    <name type="scientific">Kitasatospora griseola</name>
    <name type="common">Streptomyces griseolosporeus</name>
    <dbReference type="NCBI Taxonomy" id="2064"/>
    <lineage>
        <taxon>Bacteria</taxon>
        <taxon>Bacillati</taxon>
        <taxon>Actinomycetota</taxon>
        <taxon>Actinomycetes</taxon>
        <taxon>Kitasatosporales</taxon>
        <taxon>Streptomycetaceae</taxon>
        <taxon>Kitasatospora</taxon>
    </lineage>
</organism>
<dbReference type="Pfam" id="PF09851">
    <property type="entry name" value="SHOCT"/>
    <property type="match status" value="1"/>
</dbReference>
<dbReference type="STRING" id="2064.TR51_07475"/>
<dbReference type="InterPro" id="IPR018649">
    <property type="entry name" value="SHOCT"/>
</dbReference>
<keyword evidence="1" id="KW-0812">Transmembrane</keyword>
<evidence type="ECO:0000259" key="2">
    <source>
        <dbReference type="Pfam" id="PF09851"/>
    </source>
</evidence>
<evidence type="ECO:0000313" key="4">
    <source>
        <dbReference type="Proteomes" id="UP000032066"/>
    </source>
</evidence>
<name>A0A0D0Q7U0_KITGR</name>
<reference evidence="3 4" key="1">
    <citation type="submission" date="2015-02" db="EMBL/GenBank/DDBJ databases">
        <title>Draft genome sequence of Kitasatospora griseola MF730-N6, a bafilomycin, terpentecin and satosporin producer.</title>
        <authorList>
            <person name="Arens J.C."/>
            <person name="Haltli B."/>
            <person name="Kerr R.G."/>
        </authorList>
    </citation>
    <scope>NUCLEOTIDE SEQUENCE [LARGE SCALE GENOMIC DNA]</scope>
    <source>
        <strain evidence="3 4">MF730-N6</strain>
    </source>
</reference>
<proteinExistence type="predicted"/>
<keyword evidence="1" id="KW-1133">Transmembrane helix</keyword>
<accession>A0A0D0Q7U0</accession>
<protein>
    <recommendedName>
        <fullName evidence="2">SHOCT domain-containing protein</fullName>
    </recommendedName>
</protein>